<name>A0AA88ZT18_CLONO</name>
<dbReference type="AlphaFoldDB" id="A0AA88ZT18"/>
<dbReference type="RefSeq" id="WP_039250992.1">
    <property type="nucleotide sequence ID" value="NZ_JDRX01000043.1"/>
</dbReference>
<proteinExistence type="predicted"/>
<reference evidence="1 2" key="1">
    <citation type="submission" date="2014-01" db="EMBL/GenBank/DDBJ databases">
        <title>Plasmidome dynamics in the species complex Clostridium novyi sensu lato converts strains of independent lineages into distinctly different pathogens.</title>
        <authorList>
            <person name="Skarin H."/>
            <person name="Segerman B."/>
        </authorList>
    </citation>
    <scope>NUCLEOTIDE SEQUENCE [LARGE SCALE GENOMIC DNA]</scope>
    <source>
        <strain evidence="1 2">4570</strain>
    </source>
</reference>
<dbReference type="EMBL" id="JDRX01000043">
    <property type="protein sequence ID" value="KGM99781.1"/>
    <property type="molecule type" value="Genomic_DNA"/>
</dbReference>
<sequence length="151" mass="18111">MEGIKIPKCYLEEFKNNFKIHELSEEEVIQNITIYYMYREIALSEAQAVKRLQTHIIKNKENQAKYKFMTLEQREELEKKKVLQMQELRLVKEEKRKITKQILNRVSKSINLRSVDAGVLNLLIFMCECDICKNEVEFIELLKSFSKYKNN</sequence>
<protein>
    <submittedName>
        <fullName evidence="1">Uncharacterized protein</fullName>
    </submittedName>
</protein>
<accession>A0AA88ZT18</accession>
<organism evidence="1 2">
    <name type="scientific">Clostridium novyi A str. 4570</name>
    <dbReference type="NCBI Taxonomy" id="1444290"/>
    <lineage>
        <taxon>Bacteria</taxon>
        <taxon>Bacillati</taxon>
        <taxon>Bacillota</taxon>
        <taxon>Clostridia</taxon>
        <taxon>Eubacteriales</taxon>
        <taxon>Clostridiaceae</taxon>
        <taxon>Clostridium</taxon>
    </lineage>
</organism>
<evidence type="ECO:0000313" key="2">
    <source>
        <dbReference type="Proteomes" id="UP000030016"/>
    </source>
</evidence>
<gene>
    <name evidence="1" type="ORF">Z969_10425</name>
</gene>
<comment type="caution">
    <text evidence="1">The sequence shown here is derived from an EMBL/GenBank/DDBJ whole genome shotgun (WGS) entry which is preliminary data.</text>
</comment>
<evidence type="ECO:0000313" key="1">
    <source>
        <dbReference type="EMBL" id="KGM99781.1"/>
    </source>
</evidence>
<dbReference type="Proteomes" id="UP000030016">
    <property type="component" value="Unassembled WGS sequence"/>
</dbReference>